<accession>X0WIJ8</accession>
<sequence length="100" mass="11801">AHYEAIFEEYFLKGINDLTNSSIFDKSLFLLEPSEFDKVISKLGFQKNEKRYFIKYLESRHGIRYKAVRLEGKVIKKYAGVKLSTRGETMARGWTHYQNL</sequence>
<gene>
    <name evidence="1" type="ORF">S01H1_64655</name>
</gene>
<organism evidence="1">
    <name type="scientific">marine sediment metagenome</name>
    <dbReference type="NCBI Taxonomy" id="412755"/>
    <lineage>
        <taxon>unclassified sequences</taxon>
        <taxon>metagenomes</taxon>
        <taxon>ecological metagenomes</taxon>
    </lineage>
</organism>
<comment type="caution">
    <text evidence="1">The sequence shown here is derived from an EMBL/GenBank/DDBJ whole genome shotgun (WGS) entry which is preliminary data.</text>
</comment>
<feature type="non-terminal residue" evidence="1">
    <location>
        <position position="1"/>
    </location>
</feature>
<proteinExistence type="predicted"/>
<name>X0WIJ8_9ZZZZ</name>
<reference evidence="1" key="1">
    <citation type="journal article" date="2014" name="Front. Microbiol.">
        <title>High frequency of phylogenetically diverse reductive dehalogenase-homologous genes in deep subseafloor sedimentary metagenomes.</title>
        <authorList>
            <person name="Kawai M."/>
            <person name="Futagami T."/>
            <person name="Toyoda A."/>
            <person name="Takaki Y."/>
            <person name="Nishi S."/>
            <person name="Hori S."/>
            <person name="Arai W."/>
            <person name="Tsubouchi T."/>
            <person name="Morono Y."/>
            <person name="Uchiyama I."/>
            <person name="Ito T."/>
            <person name="Fujiyama A."/>
            <person name="Inagaki F."/>
            <person name="Takami H."/>
        </authorList>
    </citation>
    <scope>NUCLEOTIDE SEQUENCE</scope>
    <source>
        <strain evidence="1">Expedition CK06-06</strain>
    </source>
</reference>
<dbReference type="EMBL" id="BARS01042623">
    <property type="protein sequence ID" value="GAG30814.1"/>
    <property type="molecule type" value="Genomic_DNA"/>
</dbReference>
<protein>
    <submittedName>
        <fullName evidence="1">Uncharacterized protein</fullName>
    </submittedName>
</protein>
<evidence type="ECO:0000313" key="1">
    <source>
        <dbReference type="EMBL" id="GAG30814.1"/>
    </source>
</evidence>
<dbReference type="AlphaFoldDB" id="X0WIJ8"/>